<protein>
    <submittedName>
        <fullName evidence="2">Unannotated protein</fullName>
    </submittedName>
</protein>
<dbReference type="InterPro" id="IPR000073">
    <property type="entry name" value="AB_hydrolase_1"/>
</dbReference>
<reference evidence="2" key="1">
    <citation type="submission" date="2020-05" db="EMBL/GenBank/DDBJ databases">
        <authorList>
            <person name="Chiriac C."/>
            <person name="Salcher M."/>
            <person name="Ghai R."/>
            <person name="Kavagutti S V."/>
        </authorList>
    </citation>
    <scope>NUCLEOTIDE SEQUENCE</scope>
</reference>
<dbReference type="PANTHER" id="PTHR43433:SF10">
    <property type="entry name" value="AB HYDROLASE-1 DOMAIN-CONTAINING PROTEIN"/>
    <property type="match status" value="1"/>
</dbReference>
<dbReference type="InterPro" id="IPR050471">
    <property type="entry name" value="AB_hydrolase"/>
</dbReference>
<proteinExistence type="predicted"/>
<sequence>MTDRTLVVPGGHQVACAEYGAPDGSPVLYLHGAGSNRLEGAAFDAPARAQGIRLVALDRPGRSLPLPPTASPLAYAAEVAAVADHLGIGRFVVAGQSNGGMFACAVAHALGDRVSAVVPINPTVPAGDPAVRAVLDRSGRLAYNLIRRFPGLMSRAVSGAGLKEPTGRRAAHDPDAGLWQDPLIGAVLRDVAREQTTVDYLRNELDLGIVHPWDFDHLALAQPVEFFMGERDGGLPYVRVWSEGLPDSRVHVVPGGHIAHLAPAAADELVALLAGSPAT</sequence>
<dbReference type="InterPro" id="IPR029058">
    <property type="entry name" value="AB_hydrolase_fold"/>
</dbReference>
<dbReference type="EMBL" id="CAEZXR010000022">
    <property type="protein sequence ID" value="CAB4689382.1"/>
    <property type="molecule type" value="Genomic_DNA"/>
</dbReference>
<evidence type="ECO:0000259" key="1">
    <source>
        <dbReference type="Pfam" id="PF00561"/>
    </source>
</evidence>
<dbReference type="PANTHER" id="PTHR43433">
    <property type="entry name" value="HYDROLASE, ALPHA/BETA FOLD FAMILY PROTEIN"/>
    <property type="match status" value="1"/>
</dbReference>
<dbReference type="SUPFAM" id="SSF53474">
    <property type="entry name" value="alpha/beta-Hydrolases"/>
    <property type="match status" value="1"/>
</dbReference>
<dbReference type="Gene3D" id="3.40.50.1820">
    <property type="entry name" value="alpha/beta hydrolase"/>
    <property type="match status" value="1"/>
</dbReference>
<accession>A0A6J6NTS8</accession>
<evidence type="ECO:0000313" key="2">
    <source>
        <dbReference type="EMBL" id="CAB4689382.1"/>
    </source>
</evidence>
<name>A0A6J6NTS8_9ZZZZ</name>
<feature type="domain" description="AB hydrolase-1" evidence="1">
    <location>
        <begin position="26"/>
        <end position="261"/>
    </location>
</feature>
<dbReference type="AlphaFoldDB" id="A0A6J6NTS8"/>
<dbReference type="Pfam" id="PF00561">
    <property type="entry name" value="Abhydrolase_1"/>
    <property type="match status" value="1"/>
</dbReference>
<gene>
    <name evidence="2" type="ORF">UFOPK2579_00306</name>
</gene>
<organism evidence="2">
    <name type="scientific">freshwater metagenome</name>
    <dbReference type="NCBI Taxonomy" id="449393"/>
    <lineage>
        <taxon>unclassified sequences</taxon>
        <taxon>metagenomes</taxon>
        <taxon>ecological metagenomes</taxon>
    </lineage>
</organism>